<dbReference type="eggNOG" id="COG3640">
    <property type="taxonomic scope" value="Bacteria"/>
</dbReference>
<evidence type="ECO:0000256" key="1">
    <source>
        <dbReference type="ARBA" id="ARBA00022741"/>
    </source>
</evidence>
<accession>C4XU48</accession>
<dbReference type="PANTHER" id="PTHR43384">
    <property type="entry name" value="SEPTUM SITE-DETERMINING PROTEIN MIND HOMOLOG, CHLOROPLASTIC-RELATED"/>
    <property type="match status" value="1"/>
</dbReference>
<dbReference type="OrthoDB" id="7346657at2"/>
<dbReference type="RefSeq" id="WP_015861247.1">
    <property type="nucleotide sequence ID" value="NC_012796.1"/>
</dbReference>
<dbReference type="PANTHER" id="PTHR43384:SF6">
    <property type="entry name" value="SEPTUM SITE-DETERMINING PROTEIN MIND HOMOLOG, CHLOROPLASTIC"/>
    <property type="match status" value="1"/>
</dbReference>
<dbReference type="Gene3D" id="3.40.50.300">
    <property type="entry name" value="P-loop containing nucleotide triphosphate hydrolases"/>
    <property type="match status" value="1"/>
</dbReference>
<dbReference type="EMBL" id="AP010904">
    <property type="protein sequence ID" value="BAH76070.1"/>
    <property type="molecule type" value="Genomic_DNA"/>
</dbReference>
<dbReference type="KEGG" id="dma:DMR_25790"/>
<dbReference type="InterPro" id="IPR027417">
    <property type="entry name" value="P-loop_NTPase"/>
</dbReference>
<dbReference type="AlphaFoldDB" id="C4XU48"/>
<evidence type="ECO:0000259" key="3">
    <source>
        <dbReference type="Pfam" id="PF01656"/>
    </source>
</evidence>
<dbReference type="GO" id="GO:0009898">
    <property type="term" value="C:cytoplasmic side of plasma membrane"/>
    <property type="evidence" value="ECO:0007669"/>
    <property type="project" value="TreeGrafter"/>
</dbReference>
<feature type="domain" description="CobQ/CobB/MinD/ParA nucleotide binding" evidence="3">
    <location>
        <begin position="41"/>
        <end position="158"/>
    </location>
</feature>
<keyword evidence="1" id="KW-0547">Nucleotide-binding</keyword>
<sequence>MNDNPVSAPTAARLSPGSWNALTQGLPSSDGQLRRPVRKIAFAGKGGVGKTALAALFGDWLARSGQDVTLIDADTALSLGAACGLEPAALPASLAEREDLVRERIGDGVYLNLTPRADDLPEAIRVAVPVGHGPLYAPRPGAKRLLVMGGVSGGGAGCACAAGHLLQAMLAHVLTARDAWTLIDCEAGVEHLGRGTVADVDALGVVSEASARSLAVAGRVAAMAGQLGLTRQVLVVTGVDQAGLAALAALPPTLPDVRVAFPFLPGLAARQATTGSVLSLPEVGLADAACAALAEALGRV</sequence>
<dbReference type="GO" id="GO:0051782">
    <property type="term" value="P:negative regulation of cell division"/>
    <property type="evidence" value="ECO:0007669"/>
    <property type="project" value="TreeGrafter"/>
</dbReference>
<dbReference type="GO" id="GO:0005829">
    <property type="term" value="C:cytosol"/>
    <property type="evidence" value="ECO:0007669"/>
    <property type="project" value="TreeGrafter"/>
</dbReference>
<dbReference type="InterPro" id="IPR050625">
    <property type="entry name" value="ParA/MinD_ATPase"/>
</dbReference>
<dbReference type="GO" id="GO:0016887">
    <property type="term" value="F:ATP hydrolysis activity"/>
    <property type="evidence" value="ECO:0007669"/>
    <property type="project" value="TreeGrafter"/>
</dbReference>
<dbReference type="Proteomes" id="UP000009071">
    <property type="component" value="Chromosome"/>
</dbReference>
<dbReference type="STRING" id="573370.DMR_25790"/>
<reference evidence="4 5" key="1">
    <citation type="journal article" date="2009" name="Genome Res.">
        <title>Whole genome sequence of Desulfovibrio magneticus strain RS-1 revealed common gene clusters in magnetotactic bacteria.</title>
        <authorList>
            <person name="Nakazawa H."/>
            <person name="Arakaki A."/>
            <person name="Narita-Yamada S."/>
            <person name="Yashiro I."/>
            <person name="Jinno K."/>
            <person name="Aoki N."/>
            <person name="Tsuruyama A."/>
            <person name="Okamura Y."/>
            <person name="Tanikawa S."/>
            <person name="Fujita N."/>
            <person name="Takeyama H."/>
            <person name="Matsunaga T."/>
        </authorList>
    </citation>
    <scope>NUCLEOTIDE SEQUENCE [LARGE SCALE GENOMIC DNA]</scope>
    <source>
        <strain evidence="5">ATCC 700980 / DSM 13731 / RS-1</strain>
    </source>
</reference>
<protein>
    <submittedName>
        <fullName evidence="4">Carbon monoxide dehydrogenase accessory protein CooC</fullName>
    </submittedName>
</protein>
<dbReference type="SUPFAM" id="SSF52540">
    <property type="entry name" value="P-loop containing nucleoside triphosphate hydrolases"/>
    <property type="match status" value="1"/>
</dbReference>
<dbReference type="Pfam" id="PF01656">
    <property type="entry name" value="CbiA"/>
    <property type="match status" value="1"/>
</dbReference>
<keyword evidence="5" id="KW-1185">Reference proteome</keyword>
<evidence type="ECO:0000313" key="4">
    <source>
        <dbReference type="EMBL" id="BAH76070.1"/>
    </source>
</evidence>
<organism evidence="4 5">
    <name type="scientific">Solidesulfovibrio magneticus (strain ATCC 700980 / DSM 13731 / RS-1)</name>
    <name type="common">Desulfovibrio magneticus</name>
    <dbReference type="NCBI Taxonomy" id="573370"/>
    <lineage>
        <taxon>Bacteria</taxon>
        <taxon>Pseudomonadati</taxon>
        <taxon>Thermodesulfobacteriota</taxon>
        <taxon>Desulfovibrionia</taxon>
        <taxon>Desulfovibrionales</taxon>
        <taxon>Desulfovibrionaceae</taxon>
        <taxon>Solidesulfovibrio</taxon>
    </lineage>
</organism>
<gene>
    <name evidence="4" type="ordered locus">DMR_25790</name>
</gene>
<evidence type="ECO:0000313" key="5">
    <source>
        <dbReference type="Proteomes" id="UP000009071"/>
    </source>
</evidence>
<keyword evidence="2" id="KW-0067">ATP-binding</keyword>
<name>C4XU48_SOLM1</name>
<evidence type="ECO:0000256" key="2">
    <source>
        <dbReference type="ARBA" id="ARBA00022840"/>
    </source>
</evidence>
<dbReference type="InterPro" id="IPR002586">
    <property type="entry name" value="CobQ/CobB/MinD/ParA_Nub-bd_dom"/>
</dbReference>
<proteinExistence type="predicted"/>
<dbReference type="HOGENOM" id="CLU_082962_0_0_7"/>
<dbReference type="GO" id="GO:0005524">
    <property type="term" value="F:ATP binding"/>
    <property type="evidence" value="ECO:0007669"/>
    <property type="project" value="UniProtKB-KW"/>
</dbReference>